<accession>A0AAE9SN01</accession>
<dbReference type="RefSeq" id="WP_255937420.1">
    <property type="nucleotide sequence ID" value="NZ_CP050467.1"/>
</dbReference>
<protein>
    <submittedName>
        <fullName evidence="1">Uncharacterized protein</fullName>
    </submittedName>
</protein>
<organism evidence="1 2">
    <name type="scientific">Vibrio campbellii</name>
    <dbReference type="NCBI Taxonomy" id="680"/>
    <lineage>
        <taxon>Bacteria</taxon>
        <taxon>Pseudomonadati</taxon>
        <taxon>Pseudomonadota</taxon>
        <taxon>Gammaproteobacteria</taxon>
        <taxon>Vibrionales</taxon>
        <taxon>Vibrionaceae</taxon>
        <taxon>Vibrio</taxon>
    </lineage>
</organism>
<proteinExistence type="predicted"/>
<sequence>MTVKFKAEANADLEFEFPKSLVWEELDIQGATLPNNMKFVDIVIERENDILLVEIKDPSNGFSKDKTRKKFYKELTDNTTIKQHLTPKVRDSYLYMHLMERDVKPFKYVVLLGLDAFDEYQQKLVLTGFKDRLMSDVQNEGQGWKRKYIQDCIVLTVEQWNKFLDWPLVRLSATTK</sequence>
<evidence type="ECO:0000313" key="1">
    <source>
        <dbReference type="EMBL" id="UTZ25720.1"/>
    </source>
</evidence>
<name>A0AAE9SN01_9VIBR</name>
<dbReference type="Proteomes" id="UP001058687">
    <property type="component" value="Chromosome 1"/>
</dbReference>
<evidence type="ECO:0000313" key="2">
    <source>
        <dbReference type="Proteomes" id="UP001058687"/>
    </source>
</evidence>
<gene>
    <name evidence="1" type="ORF">HB761_02505</name>
</gene>
<dbReference type="AlphaFoldDB" id="A0AAE9SN01"/>
<reference evidence="1" key="1">
    <citation type="submission" date="2020-03" db="EMBL/GenBank/DDBJ databases">
        <title>Five strains of Vibrio campbellii isolated from Mariana Trench.</title>
        <authorList>
            <person name="Liang J."/>
            <person name="Zhang X.-H."/>
        </authorList>
    </citation>
    <scope>NUCLEOTIDE SEQUENCE</scope>
    <source>
        <strain evidence="1">LJC014</strain>
    </source>
</reference>
<dbReference type="EMBL" id="CP050467">
    <property type="protein sequence ID" value="UTZ25720.1"/>
    <property type="molecule type" value="Genomic_DNA"/>
</dbReference>